<dbReference type="NCBIfam" id="TIGR00368">
    <property type="entry name" value="YifB family Mg chelatase-like AAA ATPase"/>
    <property type="match status" value="1"/>
</dbReference>
<dbReference type="Pfam" id="PF13541">
    <property type="entry name" value="ChlI"/>
    <property type="match status" value="1"/>
</dbReference>
<dbReference type="InterPro" id="IPR027417">
    <property type="entry name" value="P-loop_NTPase"/>
</dbReference>
<dbReference type="InterPro" id="IPR020568">
    <property type="entry name" value="Ribosomal_Su5_D2-typ_SF"/>
</dbReference>
<dbReference type="CDD" id="cd00009">
    <property type="entry name" value="AAA"/>
    <property type="match status" value="1"/>
</dbReference>
<organism evidence="4 5">
    <name type="scientific">Endobacter medicaginis</name>
    <dbReference type="NCBI Taxonomy" id="1181271"/>
    <lineage>
        <taxon>Bacteria</taxon>
        <taxon>Pseudomonadati</taxon>
        <taxon>Pseudomonadota</taxon>
        <taxon>Alphaproteobacteria</taxon>
        <taxon>Acetobacterales</taxon>
        <taxon>Acetobacteraceae</taxon>
        <taxon>Endobacter</taxon>
    </lineage>
</organism>
<sequence length="496" mass="52472">MSFASIRSFAFLGVDAMAVDVQVQISNGLPAFLIVGLPDKAVAEARERVRAAFSAMSLSLPPKRILVNLAPADLQKEGSHFDLPIALGVLAAMEMLPRSELAEYAALGELALNGAIAPVNGVLPAAMAAYGDGLGLICPARQGSEAGWAGELRILAAPDLVSLLNHFRGDQVLSPPAPGVAAEEPVQPDLADIRGMETARRALEIAACGGHHLLLIGPPGAGKSMLAARLPGLLPDLTPLEALEVSIVHSVAGTFEGRPQRRPPFREPHHSASAAAMSGGGPRAKPGEISLAHNGVLFLDELPEFPRQAIETLRQPIETGSTTVARAAAHVTYPARFQLVTAMNPCRCGYLGDADRECRKAPRCGEEYLARISGPMLDRIDLSVQVAPVAPIELARAPRGESSAVVAARVASARAIQQARHPGVRNAAAQIEQLPMADEARTLAEEAAEHMRLSARGYTRLLRVARSIADLAGIESTQRMHVAEALAFRHRIPGRQ</sequence>
<dbReference type="Gene3D" id="3.40.50.300">
    <property type="entry name" value="P-loop containing nucleotide triphosphate hydrolases"/>
    <property type="match status" value="1"/>
</dbReference>
<name>A0A850NI28_9PROT</name>
<protein>
    <submittedName>
        <fullName evidence="4">YifB family Mg chelatase-like AAA ATPase</fullName>
    </submittedName>
</protein>
<evidence type="ECO:0000259" key="3">
    <source>
        <dbReference type="SMART" id="SM00382"/>
    </source>
</evidence>
<comment type="caution">
    <text evidence="4">The sequence shown here is derived from an EMBL/GenBank/DDBJ whole genome shotgun (WGS) entry which is preliminary data.</text>
</comment>
<dbReference type="InterPro" id="IPR014721">
    <property type="entry name" value="Ribsml_uS5_D2-typ_fold_subgr"/>
</dbReference>
<evidence type="ECO:0000256" key="2">
    <source>
        <dbReference type="SAM" id="MobiDB-lite"/>
    </source>
</evidence>
<feature type="region of interest" description="Disordered" evidence="2">
    <location>
        <begin position="256"/>
        <end position="286"/>
    </location>
</feature>
<dbReference type="EMBL" id="JABXXQ010000026">
    <property type="protein sequence ID" value="NVN29293.1"/>
    <property type="molecule type" value="Genomic_DNA"/>
</dbReference>
<dbReference type="SMART" id="SM00382">
    <property type="entry name" value="AAA"/>
    <property type="match status" value="1"/>
</dbReference>
<dbReference type="InterPro" id="IPR025158">
    <property type="entry name" value="Mg_chelat-rel_C"/>
</dbReference>
<dbReference type="InterPro" id="IPR045006">
    <property type="entry name" value="CHLI-like"/>
</dbReference>
<accession>A0A850NI28</accession>
<dbReference type="Proteomes" id="UP000565205">
    <property type="component" value="Unassembled WGS sequence"/>
</dbReference>
<dbReference type="RefSeq" id="WP_176622018.1">
    <property type="nucleotide sequence ID" value="NZ_JABXXQ010000026.1"/>
</dbReference>
<reference evidence="4 5" key="1">
    <citation type="submission" date="2020-06" db="EMBL/GenBank/DDBJ databases">
        <title>Description of novel acetic acid bacteria.</title>
        <authorList>
            <person name="Sombolestani A."/>
        </authorList>
    </citation>
    <scope>NUCLEOTIDE SEQUENCE [LARGE SCALE GENOMIC DNA]</scope>
    <source>
        <strain evidence="4 5">LMG 26838</strain>
    </source>
</reference>
<feature type="domain" description="AAA+ ATPase" evidence="3">
    <location>
        <begin position="209"/>
        <end position="373"/>
    </location>
</feature>
<dbReference type="InterPro" id="IPR000523">
    <property type="entry name" value="Mg_chelatse_chII-like_cat_dom"/>
</dbReference>
<evidence type="ECO:0000313" key="5">
    <source>
        <dbReference type="Proteomes" id="UP000565205"/>
    </source>
</evidence>
<gene>
    <name evidence="4" type="ORF">HUK83_02930</name>
</gene>
<proteinExistence type="inferred from homology"/>
<dbReference type="Pfam" id="PF13335">
    <property type="entry name" value="Mg_chelatase_C"/>
    <property type="match status" value="1"/>
</dbReference>
<evidence type="ECO:0000313" key="4">
    <source>
        <dbReference type="EMBL" id="NVN29293.1"/>
    </source>
</evidence>
<dbReference type="SUPFAM" id="SSF52540">
    <property type="entry name" value="P-loop containing nucleoside triphosphate hydrolases"/>
    <property type="match status" value="1"/>
</dbReference>
<dbReference type="PANTHER" id="PTHR32039">
    <property type="entry name" value="MAGNESIUM-CHELATASE SUBUNIT CHLI"/>
    <property type="match status" value="1"/>
</dbReference>
<dbReference type="Pfam" id="PF01078">
    <property type="entry name" value="Mg_chelatase"/>
    <property type="match status" value="1"/>
</dbReference>
<dbReference type="InterPro" id="IPR003593">
    <property type="entry name" value="AAA+_ATPase"/>
</dbReference>
<dbReference type="PANTHER" id="PTHR32039:SF7">
    <property type="entry name" value="COMPETENCE PROTEIN COMM"/>
    <property type="match status" value="1"/>
</dbReference>
<dbReference type="Gene3D" id="3.30.230.10">
    <property type="match status" value="1"/>
</dbReference>
<comment type="similarity">
    <text evidence="1">Belongs to the Mg-chelatase subunits D/I family. ComM subfamily.</text>
</comment>
<dbReference type="InterPro" id="IPR004482">
    <property type="entry name" value="Mg_chelat-rel"/>
</dbReference>
<dbReference type="SUPFAM" id="SSF54211">
    <property type="entry name" value="Ribosomal protein S5 domain 2-like"/>
    <property type="match status" value="1"/>
</dbReference>
<evidence type="ECO:0000256" key="1">
    <source>
        <dbReference type="ARBA" id="ARBA00006354"/>
    </source>
</evidence>
<dbReference type="AlphaFoldDB" id="A0A850NI28"/>
<dbReference type="GO" id="GO:0005524">
    <property type="term" value="F:ATP binding"/>
    <property type="evidence" value="ECO:0007669"/>
    <property type="project" value="InterPro"/>
</dbReference>